<dbReference type="Gene3D" id="3.20.20.70">
    <property type="entry name" value="Aldolase class I"/>
    <property type="match status" value="1"/>
</dbReference>
<dbReference type="InterPro" id="IPR023885">
    <property type="entry name" value="4Fe4S-binding_SPASM_dom"/>
</dbReference>
<keyword evidence="9" id="KW-1185">Reference proteome</keyword>
<comment type="cofactor">
    <cofactor evidence="1">
        <name>[4Fe-4S] cluster</name>
        <dbReference type="ChEBI" id="CHEBI:49883"/>
    </cofactor>
</comment>
<reference evidence="8 9" key="1">
    <citation type="submission" date="2019-11" db="EMBL/GenBank/DDBJ databases">
        <title>Comparative genomics of hydrocarbon-degrading Desulfosarcina strains.</title>
        <authorList>
            <person name="Watanabe M."/>
            <person name="Kojima H."/>
            <person name="Fukui M."/>
        </authorList>
    </citation>
    <scope>NUCLEOTIDE SEQUENCE [LARGE SCALE GENOMIC DNA]</scope>
    <source>
        <strain evidence="8 9">PL12</strain>
    </source>
</reference>
<dbReference type="SFLD" id="SFLDG01067">
    <property type="entry name" value="SPASM/twitch_domain_containing"/>
    <property type="match status" value="1"/>
</dbReference>
<dbReference type="Pfam" id="PF13186">
    <property type="entry name" value="SPASM"/>
    <property type="match status" value="1"/>
</dbReference>
<dbReference type="GO" id="GO:0003824">
    <property type="term" value="F:catalytic activity"/>
    <property type="evidence" value="ECO:0007669"/>
    <property type="project" value="InterPro"/>
</dbReference>
<evidence type="ECO:0000259" key="7">
    <source>
        <dbReference type="Pfam" id="PF13186"/>
    </source>
</evidence>
<sequence length="376" mass="43506">MSYFKEILPKMIRYRLARSGIASAGTPLNLTFSVTNLCQSKCRTCSIWQLYRKHPERLKTELTLNEIEKIFKSMGHVYVFNISGGEPFLRSDIAEIIELACTYLTPGIVHIPTNAISPGLIVRRVSKIIRYLKANAPHVRLTIKPSLDHIGERHDAIRGVPGNFDKVMWLFNRLKALQPDYPHLHVELGTVISRWNVNDIDEISQFVMSLETDSYRNEIAEQRSEMFNLDDPITPDPQEYRRAIDFFVGQIRKDMKKRVLFQRITNAFRLVYYQLAIRIMEQKRQVIPCYAGISNAHMTPYGDIWACCTLGYDKPMGNLREFAYDFKRLWGSQEAETIRRYIKKGNCACPLANQTYSNILMHPPSLIRALKEILIA</sequence>
<feature type="domain" description="Radical SAM core" evidence="6">
    <location>
        <begin position="33"/>
        <end position="206"/>
    </location>
</feature>
<keyword evidence="4" id="KW-0408">Iron</keyword>
<dbReference type="PANTHER" id="PTHR11228:SF7">
    <property type="entry name" value="PQQA PEPTIDE CYCLASE"/>
    <property type="match status" value="1"/>
</dbReference>
<organism evidence="8 9">
    <name type="scientific">Desulfosarcina alkanivorans</name>
    <dbReference type="NCBI Taxonomy" id="571177"/>
    <lineage>
        <taxon>Bacteria</taxon>
        <taxon>Pseudomonadati</taxon>
        <taxon>Thermodesulfobacteriota</taxon>
        <taxon>Desulfobacteria</taxon>
        <taxon>Desulfobacterales</taxon>
        <taxon>Desulfosarcinaceae</taxon>
        <taxon>Desulfosarcina</taxon>
    </lineage>
</organism>
<dbReference type="SUPFAM" id="SSF102114">
    <property type="entry name" value="Radical SAM enzymes"/>
    <property type="match status" value="1"/>
</dbReference>
<keyword evidence="3" id="KW-0479">Metal-binding</keyword>
<evidence type="ECO:0000313" key="9">
    <source>
        <dbReference type="Proteomes" id="UP000427906"/>
    </source>
</evidence>
<keyword evidence="5" id="KW-0411">Iron-sulfur</keyword>
<evidence type="ECO:0000313" key="8">
    <source>
        <dbReference type="EMBL" id="BBO67212.1"/>
    </source>
</evidence>
<evidence type="ECO:0000256" key="5">
    <source>
        <dbReference type="ARBA" id="ARBA00023014"/>
    </source>
</evidence>
<keyword evidence="2" id="KW-0949">S-adenosyl-L-methionine</keyword>
<dbReference type="PANTHER" id="PTHR11228">
    <property type="entry name" value="RADICAL SAM DOMAIN PROTEIN"/>
    <property type="match status" value="1"/>
</dbReference>
<dbReference type="GO" id="GO:0051536">
    <property type="term" value="F:iron-sulfur cluster binding"/>
    <property type="evidence" value="ECO:0007669"/>
    <property type="project" value="UniProtKB-KW"/>
</dbReference>
<accession>A0A5K7YCP1</accession>
<evidence type="ECO:0000256" key="2">
    <source>
        <dbReference type="ARBA" id="ARBA00022691"/>
    </source>
</evidence>
<evidence type="ECO:0000256" key="1">
    <source>
        <dbReference type="ARBA" id="ARBA00001966"/>
    </source>
</evidence>
<dbReference type="CDD" id="cd21109">
    <property type="entry name" value="SPASM"/>
    <property type="match status" value="1"/>
</dbReference>
<dbReference type="OrthoDB" id="9782387at2"/>
<evidence type="ECO:0000259" key="6">
    <source>
        <dbReference type="Pfam" id="PF04055"/>
    </source>
</evidence>
<dbReference type="InterPro" id="IPR007197">
    <property type="entry name" value="rSAM"/>
</dbReference>
<name>A0A5K7YCP1_9BACT</name>
<dbReference type="Proteomes" id="UP000427906">
    <property type="component" value="Chromosome"/>
</dbReference>
<dbReference type="Pfam" id="PF04055">
    <property type="entry name" value="Radical_SAM"/>
    <property type="match status" value="1"/>
</dbReference>
<evidence type="ECO:0000256" key="4">
    <source>
        <dbReference type="ARBA" id="ARBA00023004"/>
    </source>
</evidence>
<dbReference type="EMBL" id="AP021874">
    <property type="protein sequence ID" value="BBO67212.1"/>
    <property type="molecule type" value="Genomic_DNA"/>
</dbReference>
<dbReference type="InterPro" id="IPR050377">
    <property type="entry name" value="Radical_SAM_PqqE_MftC-like"/>
</dbReference>
<feature type="domain" description="4Fe4S-binding SPASM" evidence="7">
    <location>
        <begin position="289"/>
        <end position="349"/>
    </location>
</feature>
<gene>
    <name evidence="8" type="ORF">DSCA_11420</name>
</gene>
<dbReference type="KEGG" id="dalk:DSCA_11420"/>
<dbReference type="SFLD" id="SFLDS00029">
    <property type="entry name" value="Radical_SAM"/>
    <property type="match status" value="1"/>
</dbReference>
<dbReference type="CDD" id="cd01335">
    <property type="entry name" value="Radical_SAM"/>
    <property type="match status" value="1"/>
</dbReference>
<evidence type="ECO:0000256" key="3">
    <source>
        <dbReference type="ARBA" id="ARBA00022723"/>
    </source>
</evidence>
<dbReference type="GO" id="GO:0046872">
    <property type="term" value="F:metal ion binding"/>
    <property type="evidence" value="ECO:0007669"/>
    <property type="project" value="UniProtKB-KW"/>
</dbReference>
<dbReference type="RefSeq" id="WP_155315498.1">
    <property type="nucleotide sequence ID" value="NZ_AP021874.1"/>
</dbReference>
<dbReference type="AlphaFoldDB" id="A0A5K7YCP1"/>
<proteinExistence type="predicted"/>
<dbReference type="InterPro" id="IPR013785">
    <property type="entry name" value="Aldolase_TIM"/>
</dbReference>
<dbReference type="InterPro" id="IPR058240">
    <property type="entry name" value="rSAM_sf"/>
</dbReference>
<protein>
    <submittedName>
        <fullName evidence="8">Uncharacterized protein</fullName>
    </submittedName>
</protein>